<evidence type="ECO:0008006" key="3">
    <source>
        <dbReference type="Google" id="ProtNLM"/>
    </source>
</evidence>
<dbReference type="Proteomes" id="UP001303473">
    <property type="component" value="Unassembled WGS sequence"/>
</dbReference>
<reference evidence="2" key="1">
    <citation type="journal article" date="2023" name="Mol. Phylogenet. Evol.">
        <title>Genome-scale phylogeny and comparative genomics of the fungal order Sordariales.</title>
        <authorList>
            <person name="Hensen N."/>
            <person name="Bonometti L."/>
            <person name="Westerberg I."/>
            <person name="Brannstrom I.O."/>
            <person name="Guillou S."/>
            <person name="Cros-Aarteil S."/>
            <person name="Calhoun S."/>
            <person name="Haridas S."/>
            <person name="Kuo A."/>
            <person name="Mondo S."/>
            <person name="Pangilinan J."/>
            <person name="Riley R."/>
            <person name="LaButti K."/>
            <person name="Andreopoulos B."/>
            <person name="Lipzen A."/>
            <person name="Chen C."/>
            <person name="Yan M."/>
            <person name="Daum C."/>
            <person name="Ng V."/>
            <person name="Clum A."/>
            <person name="Steindorff A."/>
            <person name="Ohm R.A."/>
            <person name="Martin F."/>
            <person name="Silar P."/>
            <person name="Natvig D.O."/>
            <person name="Lalanne C."/>
            <person name="Gautier V."/>
            <person name="Ament-Velasquez S.L."/>
            <person name="Kruys A."/>
            <person name="Hutchinson M.I."/>
            <person name="Powell A.J."/>
            <person name="Barry K."/>
            <person name="Miller A.N."/>
            <person name="Grigoriev I.V."/>
            <person name="Debuchy R."/>
            <person name="Gladieux P."/>
            <person name="Hiltunen Thoren M."/>
            <person name="Johannesson H."/>
        </authorList>
    </citation>
    <scope>NUCLEOTIDE SEQUENCE [LARGE SCALE GENOMIC DNA]</scope>
    <source>
        <strain evidence="2">CBS 340.73</strain>
    </source>
</reference>
<organism evidence="1 2">
    <name type="scientific">Diplogelasinospora grovesii</name>
    <dbReference type="NCBI Taxonomy" id="303347"/>
    <lineage>
        <taxon>Eukaryota</taxon>
        <taxon>Fungi</taxon>
        <taxon>Dikarya</taxon>
        <taxon>Ascomycota</taxon>
        <taxon>Pezizomycotina</taxon>
        <taxon>Sordariomycetes</taxon>
        <taxon>Sordariomycetidae</taxon>
        <taxon>Sordariales</taxon>
        <taxon>Diplogelasinosporaceae</taxon>
        <taxon>Diplogelasinospora</taxon>
    </lineage>
</organism>
<protein>
    <recommendedName>
        <fullName evidence="3">NACHT-NTPase and P-loop NTPases N-terminal domain-containing protein</fullName>
    </recommendedName>
</protein>
<name>A0AAN6RYB5_9PEZI</name>
<keyword evidence="2" id="KW-1185">Reference proteome</keyword>
<dbReference type="AlphaFoldDB" id="A0AAN6RYB5"/>
<dbReference type="EMBL" id="MU854105">
    <property type="protein sequence ID" value="KAK3933619.1"/>
    <property type="molecule type" value="Genomic_DNA"/>
</dbReference>
<accession>A0AAN6RYB5</accession>
<evidence type="ECO:0000313" key="1">
    <source>
        <dbReference type="EMBL" id="KAK3933619.1"/>
    </source>
</evidence>
<sequence>MDPLTALSVAASVIQFIQFASSLISNTNEIYDSANGASANTLHLEDVYSKLKSLSKTLSVHVGLQIPPGHAGISGSSNKLAEQKLGEKASPDQGLALVQLSADCKADCNELLKALEKLKVRSEGSLGKRL</sequence>
<gene>
    <name evidence="1" type="ORF">QBC46DRAFT_401617</name>
</gene>
<evidence type="ECO:0000313" key="2">
    <source>
        <dbReference type="Proteomes" id="UP001303473"/>
    </source>
</evidence>
<comment type="caution">
    <text evidence="1">The sequence shown here is derived from an EMBL/GenBank/DDBJ whole genome shotgun (WGS) entry which is preliminary data.</text>
</comment>
<proteinExistence type="predicted"/>